<keyword evidence="5" id="KW-1185">Reference proteome</keyword>
<evidence type="ECO:0000313" key="5">
    <source>
        <dbReference type="Proteomes" id="UP000611640"/>
    </source>
</evidence>
<organism evidence="4 5">
    <name type="scientific">Actinocatenispora thailandica</name>
    <dbReference type="NCBI Taxonomy" id="227318"/>
    <lineage>
        <taxon>Bacteria</taxon>
        <taxon>Bacillati</taxon>
        <taxon>Actinomycetota</taxon>
        <taxon>Actinomycetes</taxon>
        <taxon>Micromonosporales</taxon>
        <taxon>Micromonosporaceae</taxon>
        <taxon>Actinocatenispora</taxon>
    </lineage>
</organism>
<evidence type="ECO:0000256" key="2">
    <source>
        <dbReference type="SAM" id="Phobius"/>
    </source>
</evidence>
<dbReference type="EMBL" id="AP023355">
    <property type="protein sequence ID" value="BCJ34583.1"/>
    <property type="molecule type" value="Genomic_DNA"/>
</dbReference>
<dbReference type="PANTHER" id="PTHR43833">
    <property type="entry name" value="POTASSIUM CHANNEL PROTEIN 2-RELATED-RELATED"/>
    <property type="match status" value="1"/>
</dbReference>
<feature type="transmembrane region" description="Helical" evidence="2">
    <location>
        <begin position="20"/>
        <end position="40"/>
    </location>
</feature>
<dbReference type="Pfam" id="PF07885">
    <property type="entry name" value="Ion_trans_2"/>
    <property type="match status" value="1"/>
</dbReference>
<dbReference type="PANTHER" id="PTHR43833:SF9">
    <property type="entry name" value="POTASSIUM CHANNEL PROTEIN YUGO-RELATED"/>
    <property type="match status" value="1"/>
</dbReference>
<dbReference type="Pfam" id="PF02254">
    <property type="entry name" value="TrkA_N"/>
    <property type="match status" value="1"/>
</dbReference>
<dbReference type="GO" id="GO:0006813">
    <property type="term" value="P:potassium ion transport"/>
    <property type="evidence" value="ECO:0007669"/>
    <property type="project" value="InterPro"/>
</dbReference>
<dbReference type="InterPro" id="IPR036291">
    <property type="entry name" value="NAD(P)-bd_dom_sf"/>
</dbReference>
<dbReference type="PROSITE" id="PS51201">
    <property type="entry name" value="RCK_N"/>
    <property type="match status" value="1"/>
</dbReference>
<feature type="transmembrane region" description="Helical" evidence="2">
    <location>
        <begin position="83"/>
        <end position="108"/>
    </location>
</feature>
<evidence type="ECO:0000313" key="4">
    <source>
        <dbReference type="EMBL" id="BCJ34583.1"/>
    </source>
</evidence>
<dbReference type="GO" id="GO:0005886">
    <property type="term" value="C:plasma membrane"/>
    <property type="evidence" value="ECO:0007669"/>
    <property type="project" value="UniProtKB-SubCell"/>
</dbReference>
<dbReference type="Gene3D" id="3.40.50.720">
    <property type="entry name" value="NAD(P)-binding Rossmann-like Domain"/>
    <property type="match status" value="1"/>
</dbReference>
<dbReference type="Gene3D" id="1.10.287.70">
    <property type="match status" value="1"/>
</dbReference>
<protein>
    <submittedName>
        <fullName evidence="4">NAD-binding protein of Kef-type K+ transporter</fullName>
    </submittedName>
</protein>
<reference evidence="4 5" key="1">
    <citation type="submission" date="2020-08" db="EMBL/GenBank/DDBJ databases">
        <title>Whole genome shotgun sequence of Actinocatenispora thailandica NBRC 105041.</title>
        <authorList>
            <person name="Komaki H."/>
            <person name="Tamura T."/>
        </authorList>
    </citation>
    <scope>NUCLEOTIDE SEQUENCE [LARGE SCALE GENOMIC DNA]</scope>
    <source>
        <strain evidence="4 5">NBRC 105041</strain>
    </source>
</reference>
<dbReference type="KEGG" id="atl:Athai_20860"/>
<keyword evidence="2" id="KW-0812">Transmembrane</keyword>
<gene>
    <name evidence="4" type="ORF">Athai_20860</name>
</gene>
<feature type="domain" description="RCK N-terminal" evidence="3">
    <location>
        <begin position="126"/>
        <end position="246"/>
    </location>
</feature>
<sequence length="336" mass="35816">MWRRPLVRLPRRERPPLVEVGRRVLLALALLFASAIVVYLDRGGYRDSAGGPLSFLDALYYATVSLTTTGYGDIVPVTSGARLLTILLITPLRVLFLVILVSTTLAVLTERGREQLRVSRWRSSVRGHTIICGFGTKGRAAARALLADGTDPRRIVVVDPRQEAVAAAEAIGLAVVQADAERAETLRQAELGSAASVLVTVHSDNSAVMITLTVRQVDPGIDVFASVREQENVPLLRQSGARTVVTSSETAGRLVGLSACKPSVATIAQDLFSYGHGLDLKQRPVAPEEVGRRAADLPDRVLAVVRAGSEKPVPLPAATAPLAAGDALVFVLFPEA</sequence>
<dbReference type="InterPro" id="IPR003148">
    <property type="entry name" value="RCK_N"/>
</dbReference>
<keyword evidence="2" id="KW-1133">Transmembrane helix</keyword>
<proteinExistence type="predicted"/>
<name>A0A7R7HWY5_9ACTN</name>
<evidence type="ECO:0000256" key="1">
    <source>
        <dbReference type="ARBA" id="ARBA00004651"/>
    </source>
</evidence>
<evidence type="ECO:0000259" key="3">
    <source>
        <dbReference type="PROSITE" id="PS51201"/>
    </source>
</evidence>
<dbReference type="InterPro" id="IPR050721">
    <property type="entry name" value="Trk_Ktr_HKT_K-transport"/>
</dbReference>
<comment type="subcellular location">
    <subcellularLocation>
        <location evidence="1">Cell membrane</location>
        <topology evidence="1">Multi-pass membrane protein</topology>
    </subcellularLocation>
</comment>
<accession>A0A7R7HWY5</accession>
<dbReference type="SUPFAM" id="SSF51735">
    <property type="entry name" value="NAD(P)-binding Rossmann-fold domains"/>
    <property type="match status" value="1"/>
</dbReference>
<dbReference type="InterPro" id="IPR013099">
    <property type="entry name" value="K_chnl_dom"/>
</dbReference>
<dbReference type="SUPFAM" id="SSF81324">
    <property type="entry name" value="Voltage-gated potassium channels"/>
    <property type="match status" value="1"/>
</dbReference>
<dbReference type="AlphaFoldDB" id="A0A7R7HWY5"/>
<dbReference type="Proteomes" id="UP000611640">
    <property type="component" value="Chromosome"/>
</dbReference>
<keyword evidence="2" id="KW-0472">Membrane</keyword>
<dbReference type="RefSeq" id="WP_203961294.1">
    <property type="nucleotide sequence ID" value="NZ_AP023355.1"/>
</dbReference>